<comment type="caution">
    <text evidence="1">The sequence shown here is derived from an EMBL/GenBank/DDBJ whole genome shotgun (WGS) entry which is preliminary data.</text>
</comment>
<dbReference type="InterPro" id="IPR010985">
    <property type="entry name" value="Ribbon_hlx_hlx"/>
</dbReference>
<keyword evidence="2" id="KW-1185">Reference proteome</keyword>
<dbReference type="OrthoDB" id="598413at2"/>
<dbReference type="RefSeq" id="WP_054022208.1">
    <property type="nucleotide sequence ID" value="NZ_BBYR01000073.1"/>
</dbReference>
<dbReference type="STRING" id="1547922.ISF6_4797"/>
<dbReference type="GO" id="GO:0006355">
    <property type="term" value="P:regulation of DNA-templated transcription"/>
    <property type="evidence" value="ECO:0007669"/>
    <property type="project" value="InterPro"/>
</dbReference>
<dbReference type="Proteomes" id="UP000037660">
    <property type="component" value="Unassembled WGS sequence"/>
</dbReference>
<evidence type="ECO:0000313" key="1">
    <source>
        <dbReference type="EMBL" id="GAP38339.1"/>
    </source>
</evidence>
<evidence type="ECO:0008006" key="3">
    <source>
        <dbReference type="Google" id="ProtNLM"/>
    </source>
</evidence>
<reference evidence="1 2" key="2">
    <citation type="journal article" date="2016" name="Science">
        <title>A bacterium that degrades and assimilates poly(ethylene terephthalate).</title>
        <authorList>
            <person name="Yoshida S."/>
            <person name="Hiraga K."/>
            <person name="Takehana T."/>
            <person name="Taniguchi I."/>
            <person name="Yamaji H."/>
            <person name="Maeda Y."/>
            <person name="Toyohara K."/>
            <person name="Miyamoto K."/>
            <person name="Kimura Y."/>
            <person name="Oda K."/>
        </authorList>
    </citation>
    <scope>NUCLEOTIDE SEQUENCE [LARGE SCALE GENOMIC DNA]</scope>
    <source>
        <strain evidence="2">NBRC 110686 / TISTR 2288 / 201-F6</strain>
    </source>
</reference>
<evidence type="ECO:0000313" key="2">
    <source>
        <dbReference type="Proteomes" id="UP000037660"/>
    </source>
</evidence>
<reference evidence="2" key="1">
    <citation type="submission" date="2015-07" db="EMBL/GenBank/DDBJ databases">
        <title>Discovery of a poly(ethylene terephthalate assimilation.</title>
        <authorList>
            <person name="Yoshida S."/>
            <person name="Hiraga K."/>
            <person name="Takehana T."/>
            <person name="Taniguchi I."/>
            <person name="Yamaji H."/>
            <person name="Maeda Y."/>
            <person name="Toyohara K."/>
            <person name="Miyamoto K."/>
            <person name="Kimura Y."/>
            <person name="Oda K."/>
        </authorList>
    </citation>
    <scope>NUCLEOTIDE SEQUENCE [LARGE SCALE GENOMIC DNA]</scope>
    <source>
        <strain evidence="2">NBRC 110686 / TISTR 2288 / 201-F6</strain>
    </source>
</reference>
<proteinExistence type="predicted"/>
<dbReference type="AlphaFoldDB" id="A0A0K8P743"/>
<gene>
    <name evidence="1" type="ORF">ISF6_4797</name>
</gene>
<sequence>MSTLTIRLPDDKHERLKALARANAVSVNKLMDELATVALANYDAKVRFETRAARGNTKRALALLDKLDRAE</sequence>
<name>A0A0K8P743_PISS1</name>
<dbReference type="SUPFAM" id="SSF47598">
    <property type="entry name" value="Ribbon-helix-helix"/>
    <property type="match status" value="1"/>
</dbReference>
<organism evidence="1 2">
    <name type="scientific">Piscinibacter sakaiensis</name>
    <name type="common">Ideonella sakaiensis</name>
    <dbReference type="NCBI Taxonomy" id="1547922"/>
    <lineage>
        <taxon>Bacteria</taxon>
        <taxon>Pseudomonadati</taxon>
        <taxon>Pseudomonadota</taxon>
        <taxon>Betaproteobacteria</taxon>
        <taxon>Burkholderiales</taxon>
        <taxon>Sphaerotilaceae</taxon>
        <taxon>Piscinibacter</taxon>
    </lineage>
</organism>
<accession>A0A0K8P743</accession>
<dbReference type="EMBL" id="BBYR01000073">
    <property type="protein sequence ID" value="GAP38339.1"/>
    <property type="molecule type" value="Genomic_DNA"/>
</dbReference>
<protein>
    <recommendedName>
        <fullName evidence="3">Toxin-antitoxin system HicB family antitoxin</fullName>
    </recommendedName>
</protein>